<keyword evidence="7" id="KW-0259">Enterobactin biosynthesis</keyword>
<evidence type="ECO:0000256" key="5">
    <source>
        <dbReference type="ARBA" id="ARBA00019087"/>
    </source>
</evidence>
<evidence type="ECO:0000256" key="4">
    <source>
        <dbReference type="ARBA" id="ARBA00011503"/>
    </source>
</evidence>
<comment type="catalytic activity">
    <reaction evidence="10">
        <text>apo-[aryl-carrier protein] + CoA = holo-[aryl-carrier protein] + adenosine 3',5'-bisphosphate + H(+)</text>
        <dbReference type="Rhea" id="RHEA:48404"/>
        <dbReference type="Rhea" id="RHEA-COMP:15903"/>
        <dbReference type="Rhea" id="RHEA-COMP:17557"/>
        <dbReference type="ChEBI" id="CHEBI:15378"/>
        <dbReference type="ChEBI" id="CHEBI:29999"/>
        <dbReference type="ChEBI" id="CHEBI:57287"/>
        <dbReference type="ChEBI" id="CHEBI:58343"/>
        <dbReference type="ChEBI" id="CHEBI:64479"/>
    </reaction>
</comment>
<gene>
    <name evidence="17" type="ORF">GZA08_02680</name>
</gene>
<dbReference type="Pfam" id="PF01648">
    <property type="entry name" value="ACPS"/>
    <property type="match status" value="1"/>
</dbReference>
<evidence type="ECO:0000256" key="9">
    <source>
        <dbReference type="ARBA" id="ARBA00031996"/>
    </source>
</evidence>
<feature type="region of interest" description="Disordered" evidence="14">
    <location>
        <begin position="1"/>
        <end position="53"/>
    </location>
</feature>
<dbReference type="PRINTS" id="PR01399">
    <property type="entry name" value="ENTSNTHTASED"/>
</dbReference>
<feature type="binding site" evidence="13">
    <location>
        <position position="176"/>
    </location>
    <ligand>
        <name>Mg(2+)</name>
        <dbReference type="ChEBI" id="CHEBI:18420"/>
    </ligand>
</feature>
<dbReference type="Pfam" id="PF17837">
    <property type="entry name" value="4PPT_N"/>
    <property type="match status" value="1"/>
</dbReference>
<dbReference type="UniPathway" id="UPA00017"/>
<organism evidence="17 18">
    <name type="scientific">Pseudoroseicyclus tamaricis</name>
    <dbReference type="NCBI Taxonomy" id="2705421"/>
    <lineage>
        <taxon>Bacteria</taxon>
        <taxon>Pseudomonadati</taxon>
        <taxon>Pseudomonadota</taxon>
        <taxon>Alphaproteobacteria</taxon>
        <taxon>Rhodobacterales</taxon>
        <taxon>Paracoccaceae</taxon>
        <taxon>Pseudoroseicyclus</taxon>
    </lineage>
</organism>
<comment type="subunit">
    <text evidence="4">EntB, EntD, EntE, and EntF form a multienzyme complex called enterobactin synthase.</text>
</comment>
<comment type="pathway">
    <text evidence="2">Siderophore biosynthesis; enterobactin biosynthesis.</text>
</comment>
<dbReference type="InterPro" id="IPR037143">
    <property type="entry name" value="4-PPantetheinyl_Trfase_dom_sf"/>
</dbReference>
<evidence type="ECO:0000256" key="14">
    <source>
        <dbReference type="SAM" id="MobiDB-lite"/>
    </source>
</evidence>
<accession>A0A6B2K0N2</accession>
<feature type="binding site" evidence="12">
    <location>
        <begin position="152"/>
        <end position="153"/>
    </location>
    <ligand>
        <name>CoA</name>
        <dbReference type="ChEBI" id="CHEBI:57287"/>
    </ligand>
</feature>
<comment type="caution">
    <text evidence="17">The sequence shown here is derived from an EMBL/GenBank/DDBJ whole genome shotgun (WGS) entry which is preliminary data.</text>
</comment>
<dbReference type="EMBL" id="JAAGAB010000001">
    <property type="protein sequence ID" value="NDU99875.1"/>
    <property type="molecule type" value="Genomic_DNA"/>
</dbReference>
<dbReference type="GO" id="GO:0008897">
    <property type="term" value="F:holo-[acyl-carrier-protein] synthase activity"/>
    <property type="evidence" value="ECO:0007669"/>
    <property type="project" value="InterPro"/>
</dbReference>
<feature type="binding site" evidence="12">
    <location>
        <position position="108"/>
    </location>
    <ligand>
        <name>CoA</name>
        <dbReference type="ChEBI" id="CHEBI:57287"/>
    </ligand>
</feature>
<dbReference type="Proteomes" id="UP000474757">
    <property type="component" value="Unassembled WGS sequence"/>
</dbReference>
<dbReference type="PANTHER" id="PTHR38096">
    <property type="entry name" value="ENTEROBACTIN SYNTHASE COMPONENT D"/>
    <property type="match status" value="1"/>
</dbReference>
<feature type="domain" description="4'-phosphopantetheinyl transferase N-terminal" evidence="16">
    <location>
        <begin position="96"/>
        <end position="162"/>
    </location>
</feature>
<dbReference type="InterPro" id="IPR041354">
    <property type="entry name" value="4PPT_N"/>
</dbReference>
<dbReference type="PANTHER" id="PTHR38096:SF1">
    <property type="entry name" value="ENTEROBACTIN SYNTHASE COMPONENT D"/>
    <property type="match status" value="1"/>
</dbReference>
<feature type="domain" description="4'-phosphopantetheinyl transferase" evidence="15">
    <location>
        <begin position="171"/>
        <end position="244"/>
    </location>
</feature>
<evidence type="ECO:0000313" key="18">
    <source>
        <dbReference type="Proteomes" id="UP000474757"/>
    </source>
</evidence>
<comment type="similarity">
    <text evidence="3">Belongs to the P-Pant transferase superfamily. EntD family.</text>
</comment>
<proteinExistence type="inferred from homology"/>
<dbReference type="SUPFAM" id="SSF56214">
    <property type="entry name" value="4'-phosphopantetheinyl transferase"/>
    <property type="match status" value="1"/>
</dbReference>
<evidence type="ECO:0000259" key="15">
    <source>
        <dbReference type="Pfam" id="PF01648"/>
    </source>
</evidence>
<comment type="function">
    <text evidence="1">Involved in the biosynthesis of the siderophore enterobactin (enterochelin), which is a macrocyclic trimeric lactone of N-(2,3-dihydroxybenzoyl)-serine. The serine trilactone serves as a scaffolding for the three catechol functionalities that provide hexadentate coordination for the tightly ligated iron(2+) atoms. Plays an essential role in the assembly of the enterobactin by catalyzing the transfer of the 4'-phosphopantetheine (Ppant) moiety from coenzyme A to the apo-domains of both EntB (ArCP domain) and EntF (PCP domain) to yield their holo-forms which make them competent for the activation of 2,3-dihydroxybenzoate (DHB) and L-serine, respectively.</text>
</comment>
<evidence type="ECO:0000256" key="1">
    <source>
        <dbReference type="ARBA" id="ARBA00003937"/>
    </source>
</evidence>
<comment type="cofactor">
    <cofactor evidence="13">
        <name>Mg(2+)</name>
        <dbReference type="ChEBI" id="CHEBI:18420"/>
    </cofactor>
</comment>
<feature type="binding site" evidence="12">
    <location>
        <position position="174"/>
    </location>
    <ligand>
        <name>CoA</name>
        <dbReference type="ChEBI" id="CHEBI:57287"/>
    </ligand>
</feature>
<reference evidence="17 18" key="1">
    <citation type="submission" date="2020-02" db="EMBL/GenBank/DDBJ databases">
        <title>Pseudoroseicyclus tamarix, sp. nov., isolated from offshore sediment of a Tamarix chinensis forest.</title>
        <authorList>
            <person name="Gai Y."/>
        </authorList>
    </citation>
    <scope>NUCLEOTIDE SEQUENCE [LARGE SCALE GENOMIC DNA]</scope>
    <source>
        <strain evidence="17 18">CLL3-39</strain>
    </source>
</reference>
<dbReference type="GO" id="GO:0000287">
    <property type="term" value="F:magnesium ion binding"/>
    <property type="evidence" value="ECO:0007669"/>
    <property type="project" value="InterPro"/>
</dbReference>
<feature type="binding site" evidence="13">
    <location>
        <position position="174"/>
    </location>
    <ligand>
        <name>Mg(2+)</name>
        <dbReference type="ChEBI" id="CHEBI:18420"/>
    </ligand>
</feature>
<keyword evidence="13" id="KW-0460">Magnesium</keyword>
<evidence type="ECO:0000313" key="17">
    <source>
        <dbReference type="EMBL" id="NDU99875.1"/>
    </source>
</evidence>
<keyword evidence="18" id="KW-1185">Reference proteome</keyword>
<dbReference type="InterPro" id="IPR003542">
    <property type="entry name" value="Enbac_synth_compD-like"/>
</dbReference>
<evidence type="ECO:0000256" key="13">
    <source>
        <dbReference type="PIRSR" id="PIRSR603542-2"/>
    </source>
</evidence>
<keyword evidence="6 17" id="KW-0808">Transferase</keyword>
<sequence length="281" mass="28819">MPQDMAGSGAMGARTDLPGWEPYGREPLPPGEDAANGAGPAGRSGGVLPADIAGDESESVGGVCVQELEEVLSSLAPPWAAVAAVPIAAAEPLLPEETSFVARAVASRRAEFGAGRTAARKAMARLGVGPFSIPVGRHRAPVWPVGIIGSITHAEGWAAAIVGPAAPGRALGLDIERNGRVTEEIAETIRAAGEGMRPEEAASLVPTGLEPDTLRFAAKEAAFKAYWPVNRHFVGFSDARVTFAPPRIMLSLGAMPLHGARALPFAHARVGTLAVALVGIG</sequence>
<feature type="binding site" evidence="12">
    <location>
        <position position="116"/>
    </location>
    <ligand>
        <name>CoA</name>
        <dbReference type="ChEBI" id="CHEBI:57287"/>
    </ligand>
</feature>
<keyword evidence="13" id="KW-0479">Metal-binding</keyword>
<dbReference type="GO" id="GO:0009239">
    <property type="term" value="P:enterobactin biosynthetic process"/>
    <property type="evidence" value="ECO:0007669"/>
    <property type="project" value="UniProtKB-UniPathway"/>
</dbReference>
<evidence type="ECO:0000256" key="10">
    <source>
        <dbReference type="ARBA" id="ARBA00049176"/>
    </source>
</evidence>
<dbReference type="InterPro" id="IPR008278">
    <property type="entry name" value="4-PPantetheinyl_Trfase_dom"/>
</dbReference>
<evidence type="ECO:0000259" key="16">
    <source>
        <dbReference type="Pfam" id="PF17837"/>
    </source>
</evidence>
<dbReference type="RefSeq" id="WP_163889718.1">
    <property type="nucleotide sequence ID" value="NZ_JAAGAB010000001.1"/>
</dbReference>
<evidence type="ECO:0000256" key="12">
    <source>
        <dbReference type="PIRSR" id="PIRSR603542-1"/>
    </source>
</evidence>
<dbReference type="GO" id="GO:0009366">
    <property type="term" value="C:enterobactin synthetase complex"/>
    <property type="evidence" value="ECO:0007669"/>
    <property type="project" value="InterPro"/>
</dbReference>
<feature type="binding site" evidence="12">
    <location>
        <position position="220"/>
    </location>
    <ligand>
        <name>CoA</name>
        <dbReference type="ChEBI" id="CHEBI:57287"/>
    </ligand>
</feature>
<evidence type="ECO:0000256" key="3">
    <source>
        <dbReference type="ARBA" id="ARBA00008342"/>
    </source>
</evidence>
<feature type="binding site" evidence="13">
    <location>
        <position position="175"/>
    </location>
    <ligand>
        <name>Mg(2+)</name>
        <dbReference type="ChEBI" id="CHEBI:18420"/>
    </ligand>
</feature>
<evidence type="ECO:0000256" key="11">
    <source>
        <dbReference type="ARBA" id="ARBA00049191"/>
    </source>
</evidence>
<name>A0A6B2K0N2_9RHOB</name>
<dbReference type="AlphaFoldDB" id="A0A6B2K0N2"/>
<feature type="binding site" evidence="12">
    <location>
        <position position="224"/>
    </location>
    <ligand>
        <name>CoA</name>
        <dbReference type="ChEBI" id="CHEBI:57287"/>
    </ligand>
</feature>
<comment type="catalytic activity">
    <reaction evidence="11">
        <text>apo-[peptidyl-carrier protein] + CoA = holo-[peptidyl-carrier protein] + adenosine 3',5'-bisphosphate + H(+)</text>
        <dbReference type="Rhea" id="RHEA:46228"/>
        <dbReference type="Rhea" id="RHEA-COMP:11479"/>
        <dbReference type="Rhea" id="RHEA-COMP:11480"/>
        <dbReference type="ChEBI" id="CHEBI:15378"/>
        <dbReference type="ChEBI" id="CHEBI:29999"/>
        <dbReference type="ChEBI" id="CHEBI:57287"/>
        <dbReference type="ChEBI" id="CHEBI:58343"/>
        <dbReference type="ChEBI" id="CHEBI:64479"/>
    </reaction>
</comment>
<evidence type="ECO:0000256" key="2">
    <source>
        <dbReference type="ARBA" id="ARBA00004993"/>
    </source>
</evidence>
<protein>
    <recommendedName>
        <fullName evidence="5">Enterobactin synthase component D</fullName>
    </recommendedName>
    <alternativeName>
        <fullName evidence="8">4'-phosphopantetheinyl transferase EntD</fullName>
    </alternativeName>
    <alternativeName>
        <fullName evidence="9">Enterochelin synthase D</fullName>
    </alternativeName>
</protein>
<evidence type="ECO:0000256" key="8">
    <source>
        <dbReference type="ARBA" id="ARBA00029894"/>
    </source>
</evidence>
<evidence type="ECO:0000256" key="7">
    <source>
        <dbReference type="ARBA" id="ARBA00023191"/>
    </source>
</evidence>
<evidence type="ECO:0000256" key="6">
    <source>
        <dbReference type="ARBA" id="ARBA00022679"/>
    </source>
</evidence>
<dbReference type="GO" id="GO:0005886">
    <property type="term" value="C:plasma membrane"/>
    <property type="evidence" value="ECO:0007669"/>
    <property type="project" value="TreeGrafter"/>
</dbReference>